<gene>
    <name evidence="1" type="ORF">PPSC2_26140</name>
</gene>
<dbReference type="AlphaFoldDB" id="A0A0D5ZC79"/>
<organism evidence="1 2">
    <name type="scientific">Paenibacillus polymyxa (strain SC2)</name>
    <name type="common">Bacillus polymyxa</name>
    <dbReference type="NCBI Taxonomy" id="886882"/>
    <lineage>
        <taxon>Bacteria</taxon>
        <taxon>Bacillati</taxon>
        <taxon>Bacillota</taxon>
        <taxon>Bacilli</taxon>
        <taxon>Bacillales</taxon>
        <taxon>Paenibacillaceae</taxon>
        <taxon>Paenibacillus</taxon>
    </lineage>
</organism>
<dbReference type="EMBL" id="CP002214">
    <property type="protein sequence ID" value="AKA44345.1"/>
    <property type="molecule type" value="Genomic_DNA"/>
</dbReference>
<name>A0A0D5ZC79_PAEPS</name>
<proteinExistence type="predicted"/>
<protein>
    <submittedName>
        <fullName evidence="1">Uncharacterized protein</fullName>
    </submittedName>
</protein>
<dbReference type="HOGENOM" id="CLU_1466855_0_0_9"/>
<dbReference type="KEGG" id="ppm:PPSC2_26140"/>
<keyword evidence="1" id="KW-0614">Plasmid</keyword>
<evidence type="ECO:0000313" key="2">
    <source>
        <dbReference type="Proteomes" id="UP000006868"/>
    </source>
</evidence>
<dbReference type="PATRIC" id="fig|886882.15.peg.5504"/>
<dbReference type="Proteomes" id="UP000006868">
    <property type="component" value="Plasmid pSC2"/>
</dbReference>
<sequence>MTTLTRVFGILRAYKNNFLSNLLTTNNVYVDEFHGFNNIRGLRDLLRKKSLRSDIMIGFMSTPFLEREIDIEHLLTFVDLENLINNHMQYIERSYEKKLRLNNSFTVEFEKYDCVWIVVQEASGRELLNIRYAHITDQFEVVDYTFPNSYLRFDLKHREELKGLLKAIRSKFKQKIVFDEVGSR</sequence>
<dbReference type="RefSeq" id="WP_043886217.1">
    <property type="nucleotide sequence ID" value="NC_014628.2"/>
</dbReference>
<reference evidence="1 2" key="1">
    <citation type="journal article" date="2011" name="J. Bacteriol.">
        <title>Complete genome sequence of Paenibacillus polymyxa SC2, a strain of plant growth-promoting Rhizobacterium with broad-spectrum antimicrobial activity.</title>
        <authorList>
            <person name="Ma M."/>
            <person name="Wang C."/>
            <person name="Ding Y."/>
            <person name="Li L."/>
            <person name="Shen D."/>
            <person name="Jiang X."/>
            <person name="Guan D."/>
            <person name="Cao F."/>
            <person name="Chen H."/>
            <person name="Feng R."/>
            <person name="Wang X."/>
            <person name="Ge Y."/>
            <person name="Yao L."/>
            <person name="Bing X."/>
            <person name="Yang X."/>
            <person name="Li J."/>
            <person name="Du B."/>
        </authorList>
    </citation>
    <scope>NUCLEOTIDE SEQUENCE [LARGE SCALE GENOMIC DNA]</scope>
    <source>
        <strain evidence="1 2">SC2</strain>
        <plasmid evidence="2">pSC2</plasmid>
    </source>
</reference>
<accession>A0A0D5ZC79</accession>
<geneLocation type="plasmid" evidence="1 2">
    <name>pSC2</name>
</geneLocation>
<evidence type="ECO:0000313" key="1">
    <source>
        <dbReference type="EMBL" id="AKA44345.1"/>
    </source>
</evidence>